<gene>
    <name evidence="1" type="ORF">CP963_10110</name>
</gene>
<reference evidence="1 2" key="1">
    <citation type="submission" date="2017-09" db="EMBL/GenBank/DDBJ databases">
        <title>Genomics of the genus Arcobacter.</title>
        <authorList>
            <person name="Perez-Cataluna A."/>
            <person name="Figueras M.J."/>
            <person name="Salas-Masso N."/>
        </authorList>
    </citation>
    <scope>NUCLEOTIDE SEQUENCE [LARGE SCALE GENOMIC DNA]</scope>
    <source>
        <strain evidence="1 2">CECT 7834</strain>
    </source>
</reference>
<sequence length="403" mass="46144">MLRQILALTIFAFLFFGCTQKQVVELKLPSKDKVEKKVVQEKKVEDDGVTIIEEFVPIDIQESDNIIEETIPVSENEINQMESSDFIAQEEETLLIDGTRAKMQIAFIYPSSLVSKYARGSLNTISGYLSYQKADYNLFVVDSENESEFNINNAFSKVKEKGITKVIALFTPNALNSINKVVTSDMKVYLPLIEKKDFSQSNDSLIFGSISYDEQLKKLSYYSIGNNAMFYQDSYLGSRLRRTYDSLIPDTTVRKEIKKSETNFKNIVNDYRLKNSSLYLNTDIVKTSLILSQLRAYDVFPKIIFSTQVAYDPMLMVLTQDKDRERLVIANSIDDVNNKLKDEILSLGGNITFEWVDYSTLVGINYLFYNNNSPLIPTQVVNNEVIYTPRLFKSTEIGFLEIK</sequence>
<protein>
    <submittedName>
        <fullName evidence="1">Uncharacterized protein</fullName>
    </submittedName>
</protein>
<keyword evidence="2" id="KW-1185">Reference proteome</keyword>
<comment type="caution">
    <text evidence="1">The sequence shown here is derived from an EMBL/GenBank/DDBJ whole genome shotgun (WGS) entry which is preliminary data.</text>
</comment>
<accession>A0A6M8NDV0</accession>
<dbReference type="PROSITE" id="PS51257">
    <property type="entry name" value="PROKAR_LIPOPROTEIN"/>
    <property type="match status" value="1"/>
</dbReference>
<evidence type="ECO:0000313" key="2">
    <source>
        <dbReference type="Proteomes" id="UP000290378"/>
    </source>
</evidence>
<dbReference type="EMBL" id="NXII01000014">
    <property type="protein sequence ID" value="RXI39457.1"/>
    <property type="molecule type" value="Genomic_DNA"/>
</dbReference>
<dbReference type="Proteomes" id="UP000290378">
    <property type="component" value="Unassembled WGS sequence"/>
</dbReference>
<dbReference type="AlphaFoldDB" id="A0A6M8NDV0"/>
<evidence type="ECO:0000313" key="1">
    <source>
        <dbReference type="EMBL" id="RXI39457.1"/>
    </source>
</evidence>
<dbReference type="RefSeq" id="WP_129014026.1">
    <property type="nucleotide sequence ID" value="NZ_CBCSEI010000017.1"/>
</dbReference>
<proteinExistence type="predicted"/>
<organism evidence="1 2">
    <name type="scientific">Arcobacter cloacae</name>
    <dbReference type="NCBI Taxonomy" id="1054034"/>
    <lineage>
        <taxon>Bacteria</taxon>
        <taxon>Pseudomonadati</taxon>
        <taxon>Campylobacterota</taxon>
        <taxon>Epsilonproteobacteria</taxon>
        <taxon>Campylobacterales</taxon>
        <taxon>Arcobacteraceae</taxon>
        <taxon>Arcobacter</taxon>
    </lineage>
</organism>
<name>A0A6M8NDV0_9BACT</name>